<evidence type="ECO:0000313" key="1">
    <source>
        <dbReference type="EMBL" id="GFH55414.1"/>
    </source>
</evidence>
<protein>
    <submittedName>
        <fullName evidence="1">Uncharacterized protein</fullName>
    </submittedName>
</protein>
<dbReference type="AlphaFoldDB" id="A0AAD3H9Y5"/>
<gene>
    <name evidence="1" type="ORF">CTEN210_11890</name>
</gene>
<dbReference type="Proteomes" id="UP001054902">
    <property type="component" value="Unassembled WGS sequence"/>
</dbReference>
<comment type="caution">
    <text evidence="1">The sequence shown here is derived from an EMBL/GenBank/DDBJ whole genome shotgun (WGS) entry which is preliminary data.</text>
</comment>
<sequence>MFCGNFGISREGCKECQMSWCCECYVYQGSLEFHRKLPENDEGAKWKKTSDSNRFNHARPGDSFLAPFQCDNCCFMNLYLRNPNPHSPSDEVALNLIRRANLDMLWGRDSSTVTSAYGQMLQLKKMSSDLGLLVSRDKMGPWPIEDCSGVETAMLMLWKSLDKGQKGRNYCQFDTIRKIRSLRENIHSGSINGLLSNVAFTDQRGRVFHMDKSPMHTKWFQLFSKGCESRMGNSTSQDAALSVEAMLAMLELLELRVQRTSTSKEERRMAVMIAAVLVVGFCAALRGGEIMLVEATEFCRRIDAGRVESTQHVLVPLMGRFKNEIGERNVLLALVAVTKSGIQIRKWLDRLAMILRLEGRDVGDPSPAICDENGYVLSTKVLEKELHGLLKILQEKGVVPEGLSVASEFHVYRSLRRGATARATNMQLSQVVIDTNNRWRSMQTSRGKKNLPMSQLYLDIRVALPAHLAFSAAM</sequence>
<organism evidence="1 2">
    <name type="scientific">Chaetoceros tenuissimus</name>
    <dbReference type="NCBI Taxonomy" id="426638"/>
    <lineage>
        <taxon>Eukaryota</taxon>
        <taxon>Sar</taxon>
        <taxon>Stramenopiles</taxon>
        <taxon>Ochrophyta</taxon>
        <taxon>Bacillariophyta</taxon>
        <taxon>Coscinodiscophyceae</taxon>
        <taxon>Chaetocerotophycidae</taxon>
        <taxon>Chaetocerotales</taxon>
        <taxon>Chaetocerotaceae</taxon>
        <taxon>Chaetoceros</taxon>
    </lineage>
</organism>
<proteinExistence type="predicted"/>
<name>A0AAD3H9Y5_9STRA</name>
<keyword evidence="2" id="KW-1185">Reference proteome</keyword>
<dbReference type="EMBL" id="BLLK01000047">
    <property type="protein sequence ID" value="GFH55414.1"/>
    <property type="molecule type" value="Genomic_DNA"/>
</dbReference>
<reference evidence="1 2" key="1">
    <citation type="journal article" date="2021" name="Sci. Rep.">
        <title>The genome of the diatom Chaetoceros tenuissimus carries an ancient integrated fragment of an extant virus.</title>
        <authorList>
            <person name="Hongo Y."/>
            <person name="Kimura K."/>
            <person name="Takaki Y."/>
            <person name="Yoshida Y."/>
            <person name="Baba S."/>
            <person name="Kobayashi G."/>
            <person name="Nagasaki K."/>
            <person name="Hano T."/>
            <person name="Tomaru Y."/>
        </authorList>
    </citation>
    <scope>NUCLEOTIDE SEQUENCE [LARGE SCALE GENOMIC DNA]</scope>
    <source>
        <strain evidence="1 2">NIES-3715</strain>
    </source>
</reference>
<accession>A0AAD3H9Y5</accession>
<evidence type="ECO:0000313" key="2">
    <source>
        <dbReference type="Proteomes" id="UP001054902"/>
    </source>
</evidence>